<evidence type="ECO:0000256" key="2">
    <source>
        <dbReference type="SAM" id="Phobius"/>
    </source>
</evidence>
<keyword evidence="2" id="KW-0472">Membrane</keyword>
<name>A0ABU7JE04_9GAMM</name>
<protein>
    <submittedName>
        <fullName evidence="3">Uncharacterized protein</fullName>
    </submittedName>
</protein>
<organism evidence="3 4">
    <name type="scientific">Alkalimonas mucilaginosa</name>
    <dbReference type="NCBI Taxonomy" id="3057676"/>
    <lineage>
        <taxon>Bacteria</taxon>
        <taxon>Pseudomonadati</taxon>
        <taxon>Pseudomonadota</taxon>
        <taxon>Gammaproteobacteria</taxon>
        <taxon>Alkalimonas</taxon>
    </lineage>
</organism>
<feature type="transmembrane region" description="Helical" evidence="2">
    <location>
        <begin position="196"/>
        <end position="213"/>
    </location>
</feature>
<feature type="transmembrane region" description="Helical" evidence="2">
    <location>
        <begin position="26"/>
        <end position="45"/>
    </location>
</feature>
<keyword evidence="4" id="KW-1185">Reference proteome</keyword>
<reference evidence="3 4" key="1">
    <citation type="submission" date="2023-06" db="EMBL/GenBank/DDBJ databases">
        <title>Alkalimonas sp., MEB004 an alkaliphilic bacterium isolated from Lonar Lake, India.</title>
        <authorList>
            <person name="Joshi A."/>
            <person name="Thite S."/>
        </authorList>
    </citation>
    <scope>NUCLEOTIDE SEQUENCE [LARGE SCALE GENOMIC DNA]</scope>
    <source>
        <strain evidence="3 4">MEB004</strain>
    </source>
</reference>
<dbReference type="EMBL" id="JAUGZK010000004">
    <property type="protein sequence ID" value="MEE2023929.1"/>
    <property type="molecule type" value="Genomic_DNA"/>
</dbReference>
<feature type="region of interest" description="Disordered" evidence="1">
    <location>
        <begin position="604"/>
        <end position="631"/>
    </location>
</feature>
<feature type="transmembrane region" description="Helical" evidence="2">
    <location>
        <begin position="234"/>
        <end position="257"/>
    </location>
</feature>
<accession>A0ABU7JE04</accession>
<keyword evidence="2" id="KW-0812">Transmembrane</keyword>
<sequence>MKEVSIMAFDYGSESLGIRNPFKMEGFIRACRGLIVTLMGVYPLLQVAEVIQQDKALAWVYAIIGFVLLSGGLRSLGGGSFQMLRFFVGRSVPTSLAPNLSKSERETSKLEQPAYRSIDLEEMLMGRKNKTFLEPDGFISRLVHTLVPKLIFLPYPLRNIAQRYAGAVIATAVALMAFALTWFVSVTGLIGNIGDILLPFFAFFLMLYLILSWRKASTVYRSAERTIEAQGNIALAKIIAFAILAPVILGLGLNWLLQQTEIQALYSELQHASLEPFAVLPPLLLLLALMSISGVLIMLLLKERTQQVKAITRVSEFRDNWQENIHPRELFVNIDSIVMANRRYKEIPNRIYRELEPKLNEQSSSKGDFTGEVMIETQPEYAPLPQTSLFKTLRLMATLFGQILLLAGPIILFFMLYEAKTVLNLWQDYQAITSATDSQHLQALIALFNESQFLLSLLFLWLIASSFGRLLENYSHTFWAELNFQSLLIYLKCEGTYTESKLTTGKGIYDSTASENYVMRSSLTPWIISSRITTSTFADSGAKNVEHPRHIMEMEDNQAEMQAILDDIQSFLSDRETIARIKNSTDLSSAEQIYKINQQSRAIPVQNDQASLASPQQDAAASSSITNKNSG</sequence>
<evidence type="ECO:0000313" key="3">
    <source>
        <dbReference type="EMBL" id="MEE2023929.1"/>
    </source>
</evidence>
<feature type="transmembrane region" description="Helical" evidence="2">
    <location>
        <begin position="277"/>
        <end position="301"/>
    </location>
</feature>
<feature type="compositionally biased region" description="Low complexity" evidence="1">
    <location>
        <begin position="609"/>
        <end position="624"/>
    </location>
</feature>
<feature type="transmembrane region" description="Helical" evidence="2">
    <location>
        <begin position="453"/>
        <end position="471"/>
    </location>
</feature>
<feature type="transmembrane region" description="Helical" evidence="2">
    <location>
        <begin position="57"/>
        <end position="76"/>
    </location>
</feature>
<gene>
    <name evidence="3" type="ORF">QWF21_06685</name>
</gene>
<comment type="caution">
    <text evidence="3">The sequence shown here is derived from an EMBL/GenBank/DDBJ whole genome shotgun (WGS) entry which is preliminary data.</text>
</comment>
<keyword evidence="2" id="KW-1133">Transmembrane helix</keyword>
<feature type="transmembrane region" description="Helical" evidence="2">
    <location>
        <begin position="395"/>
        <end position="417"/>
    </location>
</feature>
<evidence type="ECO:0000313" key="4">
    <source>
        <dbReference type="Proteomes" id="UP001339167"/>
    </source>
</evidence>
<dbReference type="RefSeq" id="WP_330087271.1">
    <property type="nucleotide sequence ID" value="NZ_JAUGZK010000004.1"/>
</dbReference>
<evidence type="ECO:0000256" key="1">
    <source>
        <dbReference type="SAM" id="MobiDB-lite"/>
    </source>
</evidence>
<proteinExistence type="predicted"/>
<feature type="transmembrane region" description="Helical" evidence="2">
    <location>
        <begin position="164"/>
        <end position="184"/>
    </location>
</feature>
<dbReference type="Proteomes" id="UP001339167">
    <property type="component" value="Unassembled WGS sequence"/>
</dbReference>